<dbReference type="AlphaFoldDB" id="A0A1G9KZG7"/>
<evidence type="ECO:0000313" key="1">
    <source>
        <dbReference type="EMBL" id="SDL54976.1"/>
    </source>
</evidence>
<sequence length="136" mass="15590">MVRNGPVIFSEKYVEIAFDAENQIIIAVWKGYLQLDDVRQGCDVLIEYIRQHRLINHLSDQTELRELSPEVQKYLVDEVFPAMGEAGLRKIAILVSADIFAQATVEEVNHDTESKVGLIEFKTFHTPTDCLLWLND</sequence>
<dbReference type="OrthoDB" id="852227at2"/>
<dbReference type="STRING" id="1075417.SAMN05421823_106293"/>
<keyword evidence="2" id="KW-1185">Reference proteome</keyword>
<evidence type="ECO:0000313" key="2">
    <source>
        <dbReference type="Proteomes" id="UP000198510"/>
    </source>
</evidence>
<name>A0A1G9KZG7_9BACT</name>
<gene>
    <name evidence="1" type="ORF">SAMN05421823_106293</name>
</gene>
<dbReference type="EMBL" id="FNFO01000006">
    <property type="protein sequence ID" value="SDL54976.1"/>
    <property type="molecule type" value="Genomic_DNA"/>
</dbReference>
<accession>A0A1G9KZG7</accession>
<protein>
    <recommendedName>
        <fullName evidence="3">SpoIIAA-like</fullName>
    </recommendedName>
</protein>
<evidence type="ECO:0008006" key="3">
    <source>
        <dbReference type="Google" id="ProtNLM"/>
    </source>
</evidence>
<dbReference type="RefSeq" id="WP_089684131.1">
    <property type="nucleotide sequence ID" value="NZ_FNFO01000006.1"/>
</dbReference>
<organism evidence="1 2">
    <name type="scientific">Catalinimonas alkaloidigena</name>
    <dbReference type="NCBI Taxonomy" id="1075417"/>
    <lineage>
        <taxon>Bacteria</taxon>
        <taxon>Pseudomonadati</taxon>
        <taxon>Bacteroidota</taxon>
        <taxon>Cytophagia</taxon>
        <taxon>Cytophagales</taxon>
        <taxon>Catalimonadaceae</taxon>
        <taxon>Catalinimonas</taxon>
    </lineage>
</organism>
<reference evidence="1 2" key="1">
    <citation type="submission" date="2016-10" db="EMBL/GenBank/DDBJ databases">
        <authorList>
            <person name="de Groot N.N."/>
        </authorList>
    </citation>
    <scope>NUCLEOTIDE SEQUENCE [LARGE SCALE GENOMIC DNA]</scope>
    <source>
        <strain evidence="1 2">DSM 25186</strain>
    </source>
</reference>
<dbReference type="Proteomes" id="UP000198510">
    <property type="component" value="Unassembled WGS sequence"/>
</dbReference>
<proteinExistence type="predicted"/>